<feature type="domain" description="Nucleotidyl transferase" evidence="1">
    <location>
        <begin position="16"/>
        <end position="294"/>
    </location>
</feature>
<reference evidence="3 4" key="1">
    <citation type="submission" date="2020-08" db="EMBL/GenBank/DDBJ databases">
        <authorList>
            <person name="Seo M.-J."/>
        </authorList>
    </citation>
    <scope>NUCLEOTIDE SEQUENCE [LARGE SCALE GENOMIC DNA]</scope>
    <source>
        <strain evidence="3 4">MBLA0160</strain>
    </source>
</reference>
<evidence type="ECO:0000313" key="4">
    <source>
        <dbReference type="Proteomes" id="UP000546257"/>
    </source>
</evidence>
<dbReference type="EMBL" id="JACKXD010000004">
    <property type="protein sequence ID" value="MBB6647166.1"/>
    <property type="molecule type" value="Genomic_DNA"/>
</dbReference>
<protein>
    <submittedName>
        <fullName evidence="3">Mannose-1-phosphate guanylyltransferase</fullName>
    </submittedName>
</protein>
<keyword evidence="3" id="KW-0548">Nucleotidyltransferase</keyword>
<dbReference type="SUPFAM" id="SSF53448">
    <property type="entry name" value="Nucleotide-diphospho-sugar transferases"/>
    <property type="match status" value="1"/>
</dbReference>
<dbReference type="Pfam" id="PF00483">
    <property type="entry name" value="NTP_transferase"/>
    <property type="match status" value="1"/>
</dbReference>
<dbReference type="AlphaFoldDB" id="A0A7J9SM96"/>
<proteinExistence type="predicted"/>
<dbReference type="Gene3D" id="3.90.550.10">
    <property type="entry name" value="Spore Coat Polysaccharide Biosynthesis Protein SpsA, Chain A"/>
    <property type="match status" value="1"/>
</dbReference>
<keyword evidence="3" id="KW-0808">Transferase</keyword>
<dbReference type="Pfam" id="PF22640">
    <property type="entry name" value="ManC_GMP_beta-helix"/>
    <property type="match status" value="1"/>
</dbReference>
<dbReference type="InterPro" id="IPR029044">
    <property type="entry name" value="Nucleotide-diphossugar_trans"/>
</dbReference>
<dbReference type="InterPro" id="IPR054566">
    <property type="entry name" value="ManC/GMP-like_b-helix"/>
</dbReference>
<dbReference type="PANTHER" id="PTHR46390">
    <property type="entry name" value="MANNOSE-1-PHOSPHATE GUANYLYLTRANSFERASE"/>
    <property type="match status" value="1"/>
</dbReference>
<gene>
    <name evidence="3" type="ORF">H5V44_12875</name>
</gene>
<evidence type="ECO:0000313" key="3">
    <source>
        <dbReference type="EMBL" id="MBB6647166.1"/>
    </source>
</evidence>
<accession>A0A7J9SM96</accession>
<name>A0A7J9SM96_9EURY</name>
<organism evidence="3 4">
    <name type="scientific">Halobellus ruber</name>
    <dbReference type="NCBI Taxonomy" id="2761102"/>
    <lineage>
        <taxon>Archaea</taxon>
        <taxon>Methanobacteriati</taxon>
        <taxon>Methanobacteriota</taxon>
        <taxon>Stenosarchaea group</taxon>
        <taxon>Halobacteria</taxon>
        <taxon>Halobacteriales</taxon>
        <taxon>Haloferacaceae</taxon>
        <taxon>Halobellus</taxon>
    </lineage>
</organism>
<comment type="caution">
    <text evidence="3">The sequence shown here is derived from an EMBL/GenBank/DDBJ whole genome shotgun (WGS) entry which is preliminary data.</text>
</comment>
<keyword evidence="4" id="KW-1185">Reference proteome</keyword>
<dbReference type="PANTHER" id="PTHR46390:SF1">
    <property type="entry name" value="MANNOSE-1-PHOSPHATE GUANYLYLTRANSFERASE"/>
    <property type="match status" value="1"/>
</dbReference>
<feature type="domain" description="MannoseP isomerase/GMP-like beta-helix" evidence="2">
    <location>
        <begin position="311"/>
        <end position="360"/>
    </location>
</feature>
<dbReference type="InterPro" id="IPR005835">
    <property type="entry name" value="NTP_transferase_dom"/>
</dbReference>
<dbReference type="RefSeq" id="WP_185193537.1">
    <property type="nucleotide sequence ID" value="NZ_JACKXD010000004.1"/>
</dbReference>
<dbReference type="GO" id="GO:0009298">
    <property type="term" value="P:GDP-mannose biosynthetic process"/>
    <property type="evidence" value="ECO:0007669"/>
    <property type="project" value="TreeGrafter"/>
</dbReference>
<dbReference type="Proteomes" id="UP000546257">
    <property type="component" value="Unassembled WGS sequence"/>
</dbReference>
<evidence type="ECO:0000259" key="1">
    <source>
        <dbReference type="Pfam" id="PF00483"/>
    </source>
</evidence>
<dbReference type="InterPro" id="IPR051161">
    <property type="entry name" value="Mannose-6P_isomerase_type2"/>
</dbReference>
<sequence length="366" mass="38351">MAGPDPGSGAGPTVVAVVLAGGTGSRLYPASRSDRPKQFLSLLRSASLLERTVDRARTVADSVVVLTRESYAAGVAERVPDAEVLVEPAGRDTGPALLYATHWIGERYDDAVALVLPSDHLIGESNGETAGFAPAVRRGVAVAAETDRLVTFGVEPTRPETGYGYIEAGEAPGTVEDGVPPATDAEWYPVASFHEKPDAETAESYVAAGHYWNAGLFAWRPEVFLAAADAPPLSPLVDALRSGDDAEVAAAFESVDPVSVDYAVLESAADVAVVPAAFPWDDVGAWDALDRVLDADADGNAATEGVTLRALEAADNVVAADDAHVSVVGVSGLAVVAWDDRVLVVPKERAQDVKRLVRRLEDRGEF</sequence>
<dbReference type="GO" id="GO:0004475">
    <property type="term" value="F:mannose-1-phosphate guanylyltransferase (GTP) activity"/>
    <property type="evidence" value="ECO:0007669"/>
    <property type="project" value="TreeGrafter"/>
</dbReference>
<evidence type="ECO:0000259" key="2">
    <source>
        <dbReference type="Pfam" id="PF22640"/>
    </source>
</evidence>
<dbReference type="SUPFAM" id="SSF159283">
    <property type="entry name" value="Guanosine diphospho-D-mannose pyrophosphorylase/mannose-6-phosphate isomerase linker domain"/>
    <property type="match status" value="1"/>
</dbReference>